<keyword evidence="6" id="KW-1185">Reference proteome</keyword>
<evidence type="ECO:0000256" key="1">
    <source>
        <dbReference type="ARBA" id="ARBA00010928"/>
    </source>
</evidence>
<evidence type="ECO:0000313" key="5">
    <source>
        <dbReference type="EMBL" id="TWH72056.1"/>
    </source>
</evidence>
<dbReference type="Pfam" id="PF22725">
    <property type="entry name" value="GFO_IDH_MocA_C3"/>
    <property type="match status" value="1"/>
</dbReference>
<reference evidence="5 6" key="1">
    <citation type="submission" date="2019-07" db="EMBL/GenBank/DDBJ databases">
        <title>R&amp;d 2014.</title>
        <authorList>
            <person name="Klenk H.-P."/>
        </authorList>
    </citation>
    <scope>NUCLEOTIDE SEQUENCE [LARGE SCALE GENOMIC DNA]</scope>
    <source>
        <strain evidence="5 6">DSM 45764</strain>
    </source>
</reference>
<dbReference type="Gene3D" id="3.30.360.10">
    <property type="entry name" value="Dihydrodipicolinate Reductase, domain 2"/>
    <property type="match status" value="1"/>
</dbReference>
<dbReference type="EMBL" id="VLKF01000001">
    <property type="protein sequence ID" value="TWH72056.1"/>
    <property type="molecule type" value="Genomic_DNA"/>
</dbReference>
<dbReference type="Gene3D" id="3.40.50.720">
    <property type="entry name" value="NAD(P)-binding Rossmann-like Domain"/>
    <property type="match status" value="1"/>
</dbReference>
<comment type="caution">
    <text evidence="5">The sequence shown here is derived from an EMBL/GenBank/DDBJ whole genome shotgun (WGS) entry which is preliminary data.</text>
</comment>
<dbReference type="InterPro" id="IPR000683">
    <property type="entry name" value="Gfo/Idh/MocA-like_OxRdtase_N"/>
</dbReference>
<dbReference type="PANTHER" id="PTHR22604">
    <property type="entry name" value="OXIDOREDUCTASES"/>
    <property type="match status" value="1"/>
</dbReference>
<dbReference type="OrthoDB" id="179913at2"/>
<evidence type="ECO:0000256" key="2">
    <source>
        <dbReference type="ARBA" id="ARBA00023002"/>
    </source>
</evidence>
<dbReference type="InterPro" id="IPR036291">
    <property type="entry name" value="NAD(P)-bd_dom_sf"/>
</dbReference>
<keyword evidence="2" id="KW-0560">Oxidoreductase</keyword>
<gene>
    <name evidence="5" type="ORF">JD78_00560</name>
</gene>
<sequence length="328" mass="34664">MTVRIGVLGAARIVESALLRPAAEVDGVVVTAIAARSAERAARYAAQHGIPRALADYDAVVDDPDVDAIYIPTPAAMHGRWIRRAIDAGKHVLCEKPFTANADEAEMIAELALGSDLVVMEAFHSVHHPMWSRVTDLVSSGSLGEVLDATATFVVPHADRTDIRWDAALGGGALMDLGCYPVRLLLDLLGVPDVVRADADEVGGVDASMTADLLFGRGAAGRVRASMHPEERGAAELLMTGTAGRLTVRMPYHPHFHGLLTLVTPAGTVTEQGDARTTYSFQLAAFRDAVVHGGGLLTGPLQATATMRTIDAIYRAAGMSPREPAHLA</sequence>
<name>A0A562IMJ3_9ACTN</name>
<comment type="similarity">
    <text evidence="1">Belongs to the Gfo/Idh/MocA family.</text>
</comment>
<feature type="domain" description="GFO/IDH/MocA-like oxidoreductase" evidence="4">
    <location>
        <begin position="133"/>
        <end position="246"/>
    </location>
</feature>
<feature type="domain" description="Gfo/Idh/MocA-like oxidoreductase N-terminal" evidence="3">
    <location>
        <begin position="3"/>
        <end position="121"/>
    </location>
</feature>
<dbReference type="GO" id="GO:0016491">
    <property type="term" value="F:oxidoreductase activity"/>
    <property type="evidence" value="ECO:0007669"/>
    <property type="project" value="UniProtKB-KW"/>
</dbReference>
<accession>A0A562IMJ3</accession>
<proteinExistence type="inferred from homology"/>
<organism evidence="5 6">
    <name type="scientific">Modestobacter roseus</name>
    <dbReference type="NCBI Taxonomy" id="1181884"/>
    <lineage>
        <taxon>Bacteria</taxon>
        <taxon>Bacillati</taxon>
        <taxon>Actinomycetota</taxon>
        <taxon>Actinomycetes</taxon>
        <taxon>Geodermatophilales</taxon>
        <taxon>Geodermatophilaceae</taxon>
        <taxon>Modestobacter</taxon>
    </lineage>
</organism>
<dbReference type="RefSeq" id="WP_153359987.1">
    <property type="nucleotide sequence ID" value="NZ_JABGDC010000073.1"/>
</dbReference>
<dbReference type="Proteomes" id="UP000321490">
    <property type="component" value="Unassembled WGS sequence"/>
</dbReference>
<protein>
    <submittedName>
        <fullName evidence="5">Putative dehydrogenase</fullName>
    </submittedName>
</protein>
<dbReference type="SUPFAM" id="SSF55347">
    <property type="entry name" value="Glyceraldehyde-3-phosphate dehydrogenase-like, C-terminal domain"/>
    <property type="match status" value="1"/>
</dbReference>
<dbReference type="PANTHER" id="PTHR22604:SF105">
    <property type="entry name" value="TRANS-1,2-DIHYDROBENZENE-1,2-DIOL DEHYDROGENASE"/>
    <property type="match status" value="1"/>
</dbReference>
<dbReference type="InterPro" id="IPR050984">
    <property type="entry name" value="Gfo/Idh/MocA_domain"/>
</dbReference>
<dbReference type="InterPro" id="IPR055170">
    <property type="entry name" value="GFO_IDH_MocA-like_dom"/>
</dbReference>
<dbReference type="Pfam" id="PF01408">
    <property type="entry name" value="GFO_IDH_MocA"/>
    <property type="match status" value="1"/>
</dbReference>
<dbReference type="GO" id="GO:0000166">
    <property type="term" value="F:nucleotide binding"/>
    <property type="evidence" value="ECO:0007669"/>
    <property type="project" value="InterPro"/>
</dbReference>
<evidence type="ECO:0000313" key="6">
    <source>
        <dbReference type="Proteomes" id="UP000321490"/>
    </source>
</evidence>
<evidence type="ECO:0000259" key="3">
    <source>
        <dbReference type="Pfam" id="PF01408"/>
    </source>
</evidence>
<dbReference type="SUPFAM" id="SSF51735">
    <property type="entry name" value="NAD(P)-binding Rossmann-fold domains"/>
    <property type="match status" value="1"/>
</dbReference>
<dbReference type="AlphaFoldDB" id="A0A562IMJ3"/>
<evidence type="ECO:0000259" key="4">
    <source>
        <dbReference type="Pfam" id="PF22725"/>
    </source>
</evidence>